<dbReference type="Proteomes" id="UP000295375">
    <property type="component" value="Unassembled WGS sequence"/>
</dbReference>
<comment type="caution">
    <text evidence="6">The sequence shown here is derived from an EMBL/GenBank/DDBJ whole genome shotgun (WGS) entry which is preliminary data.</text>
</comment>
<dbReference type="Pfam" id="PF02545">
    <property type="entry name" value="Maf"/>
    <property type="match status" value="1"/>
</dbReference>
<dbReference type="NCBIfam" id="TIGR00172">
    <property type="entry name" value="maf"/>
    <property type="match status" value="1"/>
</dbReference>
<protein>
    <recommendedName>
        <fullName evidence="5">7-methyl-GTP pyrophosphatase</fullName>
        <shortName evidence="5">m(7)GTP pyrophosphatase</shortName>
        <ecNumber evidence="5">3.6.1.-</ecNumber>
    </recommendedName>
</protein>
<keyword evidence="3 5" id="KW-0378">Hydrolase</keyword>
<dbReference type="PANTHER" id="PTHR43213">
    <property type="entry name" value="BIFUNCTIONAL DTTP/UTP PYROPHOSPHATASE/METHYLTRANSFERASE PROTEIN-RELATED"/>
    <property type="match status" value="1"/>
</dbReference>
<dbReference type="PIRSF" id="PIRSF006305">
    <property type="entry name" value="Maf"/>
    <property type="match status" value="1"/>
</dbReference>
<evidence type="ECO:0000256" key="2">
    <source>
        <dbReference type="ARBA" id="ARBA00022490"/>
    </source>
</evidence>
<dbReference type="GO" id="GO:0005737">
    <property type="term" value="C:cytoplasm"/>
    <property type="evidence" value="ECO:0007669"/>
    <property type="project" value="UniProtKB-SubCell"/>
</dbReference>
<feature type="site" description="Important for substrate specificity" evidence="5">
    <location>
        <position position="14"/>
    </location>
</feature>
<proteinExistence type="inferred from homology"/>
<keyword evidence="4 5" id="KW-0546">Nucleotide metabolism</keyword>
<accession>A0A4R6UVI7</accession>
<dbReference type="EC" id="3.6.1.-" evidence="5"/>
<dbReference type="GO" id="GO:0047429">
    <property type="term" value="F:nucleoside triphosphate diphosphatase activity"/>
    <property type="evidence" value="ECO:0007669"/>
    <property type="project" value="InterPro"/>
</dbReference>
<dbReference type="GO" id="GO:0009117">
    <property type="term" value="P:nucleotide metabolic process"/>
    <property type="evidence" value="ECO:0007669"/>
    <property type="project" value="UniProtKB-KW"/>
</dbReference>
<evidence type="ECO:0000313" key="7">
    <source>
        <dbReference type="Proteomes" id="UP000295375"/>
    </source>
</evidence>
<comment type="subcellular location">
    <subcellularLocation>
        <location evidence="1 5">Cytoplasm</location>
    </subcellularLocation>
</comment>
<evidence type="ECO:0000256" key="3">
    <source>
        <dbReference type="ARBA" id="ARBA00022801"/>
    </source>
</evidence>
<gene>
    <name evidence="6" type="ORF">EV696_101225</name>
</gene>
<feature type="site" description="Important for substrate specificity" evidence="5">
    <location>
        <position position="154"/>
    </location>
</feature>
<evidence type="ECO:0000313" key="6">
    <source>
        <dbReference type="EMBL" id="TDQ51252.1"/>
    </source>
</evidence>
<dbReference type="InterPro" id="IPR029001">
    <property type="entry name" value="ITPase-like_fam"/>
</dbReference>
<name>A0A4R6UVI7_9GAMM</name>
<dbReference type="SUPFAM" id="SSF52972">
    <property type="entry name" value="ITPase-like"/>
    <property type="match status" value="1"/>
</dbReference>
<dbReference type="RefSeq" id="WP_133587101.1">
    <property type="nucleotide sequence ID" value="NZ_CP037953.1"/>
</dbReference>
<dbReference type="OrthoDB" id="9813694at2"/>
<comment type="cofactor">
    <cofactor evidence="5">
        <name>a divalent metal cation</name>
        <dbReference type="ChEBI" id="CHEBI:60240"/>
    </cofactor>
</comment>
<dbReference type="AlphaFoldDB" id="A0A4R6UVI7"/>
<dbReference type="Gene3D" id="3.90.950.10">
    <property type="match status" value="1"/>
</dbReference>
<dbReference type="CDD" id="cd00555">
    <property type="entry name" value="Maf"/>
    <property type="match status" value="1"/>
</dbReference>
<comment type="similarity">
    <text evidence="5">Belongs to the Maf family. YceF subfamily.</text>
</comment>
<comment type="caution">
    <text evidence="5">Lacks conserved residue(s) required for the propagation of feature annotation.</text>
</comment>
<organism evidence="6 7">
    <name type="scientific">Permianibacter aggregans</name>
    <dbReference type="NCBI Taxonomy" id="1510150"/>
    <lineage>
        <taxon>Bacteria</taxon>
        <taxon>Pseudomonadati</taxon>
        <taxon>Pseudomonadota</taxon>
        <taxon>Gammaproteobacteria</taxon>
        <taxon>Pseudomonadales</taxon>
        <taxon>Pseudomonadaceae</taxon>
        <taxon>Permianibacter</taxon>
    </lineage>
</organism>
<evidence type="ECO:0000256" key="1">
    <source>
        <dbReference type="ARBA" id="ARBA00004496"/>
    </source>
</evidence>
<evidence type="ECO:0000256" key="4">
    <source>
        <dbReference type="ARBA" id="ARBA00023080"/>
    </source>
</evidence>
<keyword evidence="7" id="KW-1185">Reference proteome</keyword>
<keyword evidence="2 5" id="KW-0963">Cytoplasm</keyword>
<feature type="site" description="Important for substrate specificity" evidence="5">
    <location>
        <position position="72"/>
    </location>
</feature>
<dbReference type="InterPro" id="IPR003697">
    <property type="entry name" value="Maf-like"/>
</dbReference>
<evidence type="ECO:0000256" key="5">
    <source>
        <dbReference type="HAMAP-Rule" id="MF_00528"/>
    </source>
</evidence>
<comment type="catalytic activity">
    <reaction evidence="5">
        <text>N(7)-methyl-GTP + H2O = N(7)-methyl-GMP + diphosphate + H(+)</text>
        <dbReference type="Rhea" id="RHEA:58744"/>
        <dbReference type="ChEBI" id="CHEBI:15377"/>
        <dbReference type="ChEBI" id="CHEBI:15378"/>
        <dbReference type="ChEBI" id="CHEBI:33019"/>
        <dbReference type="ChEBI" id="CHEBI:58285"/>
        <dbReference type="ChEBI" id="CHEBI:87133"/>
    </reaction>
</comment>
<sequence>MNPVRLVLASSSRYRAAQLSQLGLAFDTCSPAVDEASFPGETAPALALRLAEQKAAAVANRFPDSWILAGDQTATCQNQLLTKPGTLANARRQLEHMQGQISEFYSAFCLRTPTGQHLQVVTTKVVMRPLELPIIDRYLAAEQVLDCAGSFKVEGLGIALFESIQADDPSALVGLPLIAVAEAFRQFGWQLP</sequence>
<dbReference type="EMBL" id="SNYM01000001">
    <property type="protein sequence ID" value="TDQ51252.1"/>
    <property type="molecule type" value="Genomic_DNA"/>
</dbReference>
<dbReference type="HAMAP" id="MF_00528">
    <property type="entry name" value="Maf"/>
    <property type="match status" value="1"/>
</dbReference>
<reference evidence="6 7" key="1">
    <citation type="submission" date="2019-03" db="EMBL/GenBank/DDBJ databases">
        <title>Genomic Encyclopedia of Type Strains, Phase IV (KMG-IV): sequencing the most valuable type-strain genomes for metagenomic binning, comparative biology and taxonomic classification.</title>
        <authorList>
            <person name="Goeker M."/>
        </authorList>
    </citation>
    <scope>NUCLEOTIDE SEQUENCE [LARGE SCALE GENOMIC DNA]</scope>
    <source>
        <strain evidence="6 7">DSM 103792</strain>
    </source>
</reference>
<feature type="active site" description="Proton acceptor" evidence="5">
    <location>
        <position position="71"/>
    </location>
</feature>
<comment type="function">
    <text evidence="5">Nucleoside triphosphate pyrophosphatase that hydrolyzes 7-methyl-GTP (m(7)GTP). May have a dual role in cell division arrest and in preventing the incorporation of modified nucleotides into cellular nucleic acids.</text>
</comment>
<dbReference type="PANTHER" id="PTHR43213:SF10">
    <property type="entry name" value="7-METHYL-GTP PYROPHOSPHATASE"/>
    <property type="match status" value="1"/>
</dbReference>